<evidence type="ECO:0000313" key="2">
    <source>
        <dbReference type="EMBL" id="CAF4229642.1"/>
    </source>
</evidence>
<dbReference type="AlphaFoldDB" id="A0A820DBX3"/>
<dbReference type="Pfam" id="PF00024">
    <property type="entry name" value="PAN_1"/>
    <property type="match status" value="1"/>
</dbReference>
<evidence type="ECO:0000259" key="1">
    <source>
        <dbReference type="Pfam" id="PF00024"/>
    </source>
</evidence>
<dbReference type="Proteomes" id="UP000663844">
    <property type="component" value="Unassembled WGS sequence"/>
</dbReference>
<dbReference type="EMBL" id="CAJOAZ010010967">
    <property type="protein sequence ID" value="CAF4229642.1"/>
    <property type="molecule type" value="Genomic_DNA"/>
</dbReference>
<evidence type="ECO:0000313" key="3">
    <source>
        <dbReference type="Proteomes" id="UP000663844"/>
    </source>
</evidence>
<accession>A0A820DBX3</accession>
<sequence length="84" mass="9382">MIDSKFYCANTTCLPFINIITLNIKNCQFACLSQSPCKAATFHRSTSNCELFDNILNQNENMLTDVDVTSMNVISGTQFPSGQY</sequence>
<gene>
    <name evidence="2" type="ORF">OXD698_LOCUS42324</name>
</gene>
<dbReference type="InterPro" id="IPR003609">
    <property type="entry name" value="Pan_app"/>
</dbReference>
<dbReference type="SUPFAM" id="SSF57414">
    <property type="entry name" value="Hairpin loop containing domain-like"/>
    <property type="match status" value="1"/>
</dbReference>
<protein>
    <recommendedName>
        <fullName evidence="1">Apple domain-containing protein</fullName>
    </recommendedName>
</protein>
<feature type="domain" description="Apple" evidence="1">
    <location>
        <begin position="20"/>
        <end position="63"/>
    </location>
</feature>
<comment type="caution">
    <text evidence="2">The sequence shown here is derived from an EMBL/GenBank/DDBJ whole genome shotgun (WGS) entry which is preliminary data.</text>
</comment>
<dbReference type="Gene3D" id="3.50.4.10">
    <property type="entry name" value="Hepatocyte Growth Factor"/>
    <property type="match status" value="1"/>
</dbReference>
<proteinExistence type="predicted"/>
<name>A0A820DBX3_9BILA</name>
<reference evidence="2" key="1">
    <citation type="submission" date="2021-02" db="EMBL/GenBank/DDBJ databases">
        <authorList>
            <person name="Nowell W R."/>
        </authorList>
    </citation>
    <scope>NUCLEOTIDE SEQUENCE</scope>
</reference>
<organism evidence="2 3">
    <name type="scientific">Adineta steineri</name>
    <dbReference type="NCBI Taxonomy" id="433720"/>
    <lineage>
        <taxon>Eukaryota</taxon>
        <taxon>Metazoa</taxon>
        <taxon>Spiralia</taxon>
        <taxon>Gnathifera</taxon>
        <taxon>Rotifera</taxon>
        <taxon>Eurotatoria</taxon>
        <taxon>Bdelloidea</taxon>
        <taxon>Adinetida</taxon>
        <taxon>Adinetidae</taxon>
        <taxon>Adineta</taxon>
    </lineage>
</organism>